<feature type="transmembrane region" description="Helical" evidence="5">
    <location>
        <begin position="337"/>
        <end position="359"/>
    </location>
</feature>
<feature type="transmembrane region" description="Helical" evidence="5">
    <location>
        <begin position="164"/>
        <end position="182"/>
    </location>
</feature>
<sequence length="512" mass="54698">MLVESCGRSVLLTFVPNSSPRFNWAEYRAEWLRSPKADLLSGVLVALALIPEAIAFSIIAGVAPQIGLYASFIIAIVISFVGGRPAMISAATGAMALLMVGLVKNHGLEYLFAATILTGVLQILFGWAGLSRYLKFVPRPVMTGFVNALAILIFMAQLPQFVGANWQMYAMVAAGLAIIYLLPRITRAVPSALVAIVVLTLVSIFTGADVKTVGDMGELPKALPPFHLPQVPLTLETLNIIFPVALTLTFVGLLESLLTAQLVDEKTDTTSDKNVESRGQGIANIVTGFFGGMAGCAMIGQSMINVTSGGRGRLSTFVAGAFLLVLILVLQGTLVQIPIAALVAVMIMVSISTFDWGSLRTMMTYPRGETIVMLATVLATVLTHDLSKGVLTGVVLSAIFFARKVSQLSSVSHADLPDGSRVYRVTGQLFFVSTHDFVHHFDFAYPARRVVIDLTNAHFWDGSAVGALDKVVFKFRQNGIEPELIGINEASATLIEKVALHDKPGAVAPSGH</sequence>
<dbReference type="PROSITE" id="PS50801">
    <property type="entry name" value="STAS"/>
    <property type="match status" value="1"/>
</dbReference>
<dbReference type="PROSITE" id="PS01130">
    <property type="entry name" value="SLC26A"/>
    <property type="match status" value="1"/>
</dbReference>
<dbReference type="RefSeq" id="WP_386844271.1">
    <property type="nucleotide sequence ID" value="NZ_JBHUMK010000028.1"/>
</dbReference>
<feature type="transmembrane region" description="Helical" evidence="5">
    <location>
        <begin position="110"/>
        <end position="129"/>
    </location>
</feature>
<evidence type="ECO:0000256" key="4">
    <source>
        <dbReference type="ARBA" id="ARBA00023136"/>
    </source>
</evidence>
<accession>A0ABW5P3Y9</accession>
<feature type="transmembrane region" description="Helical" evidence="5">
    <location>
        <begin position="281"/>
        <end position="300"/>
    </location>
</feature>
<dbReference type="CDD" id="cd07042">
    <property type="entry name" value="STAS_SulP_like_sulfate_transporter"/>
    <property type="match status" value="1"/>
</dbReference>
<keyword evidence="2 5" id="KW-0812">Transmembrane</keyword>
<comment type="subcellular location">
    <subcellularLocation>
        <location evidence="1">Membrane</location>
        <topology evidence="1">Multi-pass membrane protein</topology>
    </subcellularLocation>
</comment>
<feature type="domain" description="STAS" evidence="6">
    <location>
        <begin position="410"/>
        <end position="512"/>
    </location>
</feature>
<keyword evidence="8" id="KW-1185">Reference proteome</keyword>
<dbReference type="Pfam" id="PF01740">
    <property type="entry name" value="STAS"/>
    <property type="match status" value="1"/>
</dbReference>
<feature type="transmembrane region" description="Helical" evidence="5">
    <location>
        <begin position="240"/>
        <end position="260"/>
    </location>
</feature>
<evidence type="ECO:0000313" key="8">
    <source>
        <dbReference type="Proteomes" id="UP001597475"/>
    </source>
</evidence>
<dbReference type="SUPFAM" id="SSF52091">
    <property type="entry name" value="SpoIIaa-like"/>
    <property type="match status" value="1"/>
</dbReference>
<feature type="transmembrane region" description="Helical" evidence="5">
    <location>
        <begin position="141"/>
        <end position="158"/>
    </location>
</feature>
<name>A0ABW5P3Y9_9DEIO</name>
<feature type="transmembrane region" description="Helical" evidence="5">
    <location>
        <begin position="39"/>
        <end position="60"/>
    </location>
</feature>
<dbReference type="EMBL" id="JBHUMK010000028">
    <property type="protein sequence ID" value="MFD2609139.1"/>
    <property type="molecule type" value="Genomic_DNA"/>
</dbReference>
<comment type="caution">
    <text evidence="7">The sequence shown here is derived from an EMBL/GenBank/DDBJ whole genome shotgun (WGS) entry which is preliminary data.</text>
</comment>
<protein>
    <submittedName>
        <fullName evidence="7">SulP family inorganic anion transporter</fullName>
    </submittedName>
</protein>
<evidence type="ECO:0000313" key="7">
    <source>
        <dbReference type="EMBL" id="MFD2609139.1"/>
    </source>
</evidence>
<gene>
    <name evidence="7" type="ORF">ACFSR9_06755</name>
</gene>
<evidence type="ECO:0000259" key="6">
    <source>
        <dbReference type="PROSITE" id="PS50801"/>
    </source>
</evidence>
<evidence type="ECO:0000256" key="1">
    <source>
        <dbReference type="ARBA" id="ARBA00004141"/>
    </source>
</evidence>
<evidence type="ECO:0000256" key="5">
    <source>
        <dbReference type="SAM" id="Phobius"/>
    </source>
</evidence>
<dbReference type="PANTHER" id="PTHR43310">
    <property type="entry name" value="SULFATE TRANSPORTER YBAR-RELATED"/>
    <property type="match status" value="1"/>
</dbReference>
<evidence type="ECO:0000256" key="2">
    <source>
        <dbReference type="ARBA" id="ARBA00022692"/>
    </source>
</evidence>
<dbReference type="Gene3D" id="3.30.750.24">
    <property type="entry name" value="STAS domain"/>
    <property type="match status" value="1"/>
</dbReference>
<dbReference type="InterPro" id="IPR011547">
    <property type="entry name" value="SLC26A/SulP_dom"/>
</dbReference>
<feature type="transmembrane region" description="Helical" evidence="5">
    <location>
        <begin position="312"/>
        <end position="330"/>
    </location>
</feature>
<keyword evidence="3 5" id="KW-1133">Transmembrane helix</keyword>
<dbReference type="PANTHER" id="PTHR43310:SF1">
    <property type="entry name" value="SULFATE TRANSPORTER YBAR-RELATED"/>
    <property type="match status" value="1"/>
</dbReference>
<dbReference type="InterPro" id="IPR018045">
    <property type="entry name" value="S04_transporter_CS"/>
</dbReference>
<dbReference type="InterPro" id="IPR002645">
    <property type="entry name" value="STAS_dom"/>
</dbReference>
<organism evidence="7 8">
    <name type="scientific">Deinococcus taklimakanensis</name>
    <dbReference type="NCBI Taxonomy" id="536443"/>
    <lineage>
        <taxon>Bacteria</taxon>
        <taxon>Thermotogati</taxon>
        <taxon>Deinococcota</taxon>
        <taxon>Deinococci</taxon>
        <taxon>Deinococcales</taxon>
        <taxon>Deinococcaceae</taxon>
        <taxon>Deinococcus</taxon>
    </lineage>
</organism>
<reference evidence="8" key="1">
    <citation type="journal article" date="2019" name="Int. J. Syst. Evol. Microbiol.">
        <title>The Global Catalogue of Microorganisms (GCM) 10K type strain sequencing project: providing services to taxonomists for standard genome sequencing and annotation.</title>
        <authorList>
            <consortium name="The Broad Institute Genomics Platform"/>
            <consortium name="The Broad Institute Genome Sequencing Center for Infectious Disease"/>
            <person name="Wu L."/>
            <person name="Ma J."/>
        </authorList>
    </citation>
    <scope>NUCLEOTIDE SEQUENCE [LARGE SCALE GENOMIC DNA]</scope>
    <source>
        <strain evidence="8">KCTC 33842</strain>
    </source>
</reference>
<feature type="transmembrane region" description="Helical" evidence="5">
    <location>
        <begin position="189"/>
        <end position="208"/>
    </location>
</feature>
<dbReference type="InterPro" id="IPR052706">
    <property type="entry name" value="Membrane-Transporter-like"/>
</dbReference>
<dbReference type="Proteomes" id="UP001597475">
    <property type="component" value="Unassembled WGS sequence"/>
</dbReference>
<dbReference type="Pfam" id="PF00916">
    <property type="entry name" value="Sulfate_transp"/>
    <property type="match status" value="2"/>
</dbReference>
<keyword evidence="4 5" id="KW-0472">Membrane</keyword>
<evidence type="ECO:0000256" key="3">
    <source>
        <dbReference type="ARBA" id="ARBA00022989"/>
    </source>
</evidence>
<proteinExistence type="predicted"/>
<feature type="transmembrane region" description="Helical" evidence="5">
    <location>
        <begin position="66"/>
        <end position="82"/>
    </location>
</feature>
<dbReference type="InterPro" id="IPR036513">
    <property type="entry name" value="STAS_dom_sf"/>
</dbReference>